<protein>
    <recommendedName>
        <fullName evidence="2">CNH domain-containing protein</fullName>
    </recommendedName>
</protein>
<proteinExistence type="predicted"/>
<dbReference type="InterPro" id="IPR001180">
    <property type="entry name" value="CNH_dom"/>
</dbReference>
<keyword evidence="1" id="KW-0344">Guanine-nucleotide releasing factor</keyword>
<dbReference type="STRING" id="109264.A0A1F7ZIY7"/>
<dbReference type="Proteomes" id="UP000179179">
    <property type="component" value="Unassembled WGS sequence"/>
</dbReference>
<dbReference type="PANTHER" id="PTHR46572">
    <property type="entry name" value="RHO1 GDP-GTP EXCHANGE PROTEIN 1-RELATED"/>
    <property type="match status" value="1"/>
</dbReference>
<gene>
    <name evidence="3" type="ORF">ABOM_012112</name>
</gene>
<organism evidence="3 4">
    <name type="scientific">Aspergillus bombycis</name>
    <dbReference type="NCBI Taxonomy" id="109264"/>
    <lineage>
        <taxon>Eukaryota</taxon>
        <taxon>Fungi</taxon>
        <taxon>Dikarya</taxon>
        <taxon>Ascomycota</taxon>
        <taxon>Pezizomycotina</taxon>
        <taxon>Eurotiomycetes</taxon>
        <taxon>Eurotiomycetidae</taxon>
        <taxon>Eurotiales</taxon>
        <taxon>Aspergillaceae</taxon>
        <taxon>Aspergillus</taxon>
    </lineage>
</organism>
<evidence type="ECO:0000313" key="3">
    <source>
        <dbReference type="EMBL" id="OGM39416.1"/>
    </source>
</evidence>
<dbReference type="GO" id="GO:0005085">
    <property type="term" value="F:guanyl-nucleotide exchange factor activity"/>
    <property type="evidence" value="ECO:0007669"/>
    <property type="project" value="UniProtKB-KW"/>
</dbReference>
<dbReference type="InterPro" id="IPR052233">
    <property type="entry name" value="Rho-type_GEFs"/>
</dbReference>
<reference evidence="3 4" key="1">
    <citation type="journal article" date="2016" name="Genome Biol. Evol.">
        <title>Draft genome sequence of an aflatoxigenic Aspergillus species, A. bombycis.</title>
        <authorList>
            <person name="Moore G.G."/>
            <person name="Mack B.M."/>
            <person name="Beltz S.B."/>
            <person name="Gilbert M.K."/>
        </authorList>
    </citation>
    <scope>NUCLEOTIDE SEQUENCE [LARGE SCALE GENOMIC DNA]</scope>
    <source>
        <strain evidence="4">NRRL 26010</strain>
    </source>
</reference>
<feature type="domain" description="CNH" evidence="2">
    <location>
        <begin position="41"/>
        <end position="115"/>
    </location>
</feature>
<accession>A0A1F7ZIY7</accession>
<dbReference type="PANTHER" id="PTHR46572:SF2">
    <property type="entry name" value="RHO1 GDP-GTP EXCHANGE PROTEIN 1-RELATED"/>
    <property type="match status" value="1"/>
</dbReference>
<dbReference type="Pfam" id="PF00780">
    <property type="entry name" value="CNH"/>
    <property type="match status" value="1"/>
</dbReference>
<comment type="caution">
    <text evidence="3">The sequence shown here is derived from an EMBL/GenBank/DDBJ whole genome shotgun (WGS) entry which is preliminary data.</text>
</comment>
<evidence type="ECO:0000256" key="1">
    <source>
        <dbReference type="ARBA" id="ARBA00022658"/>
    </source>
</evidence>
<dbReference type="RefSeq" id="XP_022383133.1">
    <property type="nucleotide sequence ID" value="XM_022539240.1"/>
</dbReference>
<dbReference type="OrthoDB" id="2272012at2759"/>
<evidence type="ECO:0000259" key="2">
    <source>
        <dbReference type="Pfam" id="PF00780"/>
    </source>
</evidence>
<sequence>MTQEKHDKDTDFNRDFYCKSIVYKGVFTATDRVNCLLPINGGEHLLIGAYSGVYLIDQRPSNDNIEPWRILLTFGVTQLDILEEHRLFMVLSNGTLNTYPLEVLTNAIEHEEYVVCRPWKIQDNVRFTEKLPSTFTRYTA</sequence>
<evidence type="ECO:0000313" key="4">
    <source>
        <dbReference type="Proteomes" id="UP000179179"/>
    </source>
</evidence>
<dbReference type="AlphaFoldDB" id="A0A1F7ZIY7"/>
<dbReference type="GeneID" id="34455502"/>
<keyword evidence="4" id="KW-1185">Reference proteome</keyword>
<dbReference type="EMBL" id="LYCR01000208">
    <property type="protein sequence ID" value="OGM39416.1"/>
    <property type="molecule type" value="Genomic_DNA"/>
</dbReference>
<name>A0A1F7ZIY7_9EURO</name>